<dbReference type="EMBL" id="JAACJP010000003">
    <property type="protein sequence ID" value="KAF5385862.1"/>
    <property type="molecule type" value="Genomic_DNA"/>
</dbReference>
<proteinExistence type="predicted"/>
<name>A0A8H5HM91_9AGAR</name>
<reference evidence="1 2" key="1">
    <citation type="journal article" date="2020" name="ISME J.">
        <title>Uncovering the hidden diversity of litter-decomposition mechanisms in mushroom-forming fungi.</title>
        <authorList>
            <person name="Floudas D."/>
            <person name="Bentzer J."/>
            <person name="Ahren D."/>
            <person name="Johansson T."/>
            <person name="Persson P."/>
            <person name="Tunlid A."/>
        </authorList>
    </citation>
    <scope>NUCLEOTIDE SEQUENCE [LARGE SCALE GENOMIC DNA]</scope>
    <source>
        <strain evidence="1 2">CBS 661.87</strain>
    </source>
</reference>
<protein>
    <recommendedName>
        <fullName evidence="3">BTB domain-containing protein</fullName>
    </recommendedName>
</protein>
<evidence type="ECO:0008006" key="3">
    <source>
        <dbReference type="Google" id="ProtNLM"/>
    </source>
</evidence>
<evidence type="ECO:0000313" key="1">
    <source>
        <dbReference type="EMBL" id="KAF5385862.1"/>
    </source>
</evidence>
<comment type="caution">
    <text evidence="1">The sequence shown here is derived from an EMBL/GenBank/DDBJ whole genome shotgun (WGS) entry which is preliminary data.</text>
</comment>
<dbReference type="Proteomes" id="UP000565441">
    <property type="component" value="Unassembled WGS sequence"/>
</dbReference>
<gene>
    <name evidence="1" type="ORF">D9615_002356</name>
</gene>
<keyword evidence="2" id="KW-1185">Reference proteome</keyword>
<dbReference type="OrthoDB" id="3036049at2759"/>
<sequence>MKFVNALKRTSDDLGPVQSTPPKRRKIFTQFVSVGISPSDVLVAQTSATAPEDGTIAYRRDPIYYFDDGDIIVQAETTLFRVHAGNLVKLGGIFEELLSLPQPTGTDDAGYIDGVPVCPLFGTAPRDVRYLMAYAYGKISPKITTAQIFDSLHWNSAVSLLHLSHMFDLVDVRREVIDAFEVVFPCKLGLTIAFPALAGIKKQDRGLFARVYPLQAINLFQRYSLHAFMPMAYYRAAQLDITDIVSGVICSDGSRTTIRATDVIKVLQGRELLRRSRRNVLLCYFNDLVKNNDSNEPEPPSLECLDIPSRSTGLTCAQYVVKLALDFNSSGYLDTKTDALSILPPKAHDIFKSNFCSFCFKGAVNQMASGLGRNWDKLPSYFGLKDWEKVLEAQKLEDKRYED</sequence>
<accession>A0A8H5HM91</accession>
<evidence type="ECO:0000313" key="2">
    <source>
        <dbReference type="Proteomes" id="UP000565441"/>
    </source>
</evidence>
<dbReference type="AlphaFoldDB" id="A0A8H5HM91"/>
<organism evidence="1 2">
    <name type="scientific">Tricholomella constricta</name>
    <dbReference type="NCBI Taxonomy" id="117010"/>
    <lineage>
        <taxon>Eukaryota</taxon>
        <taxon>Fungi</taxon>
        <taxon>Dikarya</taxon>
        <taxon>Basidiomycota</taxon>
        <taxon>Agaricomycotina</taxon>
        <taxon>Agaricomycetes</taxon>
        <taxon>Agaricomycetidae</taxon>
        <taxon>Agaricales</taxon>
        <taxon>Tricholomatineae</taxon>
        <taxon>Lyophyllaceae</taxon>
        <taxon>Tricholomella</taxon>
    </lineage>
</organism>